<keyword evidence="3" id="KW-1185">Reference proteome</keyword>
<dbReference type="InterPro" id="IPR013096">
    <property type="entry name" value="Cupin_2"/>
</dbReference>
<accession>A0A3D9SV47</accession>
<dbReference type="OrthoDB" id="161242at2"/>
<dbReference type="SUPFAM" id="SSF51182">
    <property type="entry name" value="RmlC-like cupins"/>
    <property type="match status" value="1"/>
</dbReference>
<feature type="domain" description="Cupin type-2" evidence="1">
    <location>
        <begin position="61"/>
        <end position="102"/>
    </location>
</feature>
<sequence>MIEVKNIEKPDERRDFPLGHLEVLQMTGLVFGVGTMEPGWRWSESVKPIAGTEYCETGHQGYVLEGRLRVRMRDGDEQEVGPGDVFVIPPGHDAWVVGDTAFRAFDFAGQMDEYAKERG</sequence>
<protein>
    <submittedName>
        <fullName evidence="2">Cupin domain</fullName>
    </submittedName>
</protein>
<dbReference type="Proteomes" id="UP000256661">
    <property type="component" value="Unassembled WGS sequence"/>
</dbReference>
<comment type="caution">
    <text evidence="2">The sequence shown here is derived from an EMBL/GenBank/DDBJ whole genome shotgun (WGS) entry which is preliminary data.</text>
</comment>
<evidence type="ECO:0000313" key="2">
    <source>
        <dbReference type="EMBL" id="REE99839.1"/>
    </source>
</evidence>
<dbReference type="InterPro" id="IPR011051">
    <property type="entry name" value="RmlC_Cupin_sf"/>
</dbReference>
<evidence type="ECO:0000259" key="1">
    <source>
        <dbReference type="Pfam" id="PF07883"/>
    </source>
</evidence>
<dbReference type="RefSeq" id="WP_116025073.1">
    <property type="nucleotide sequence ID" value="NZ_QTTT01000001.1"/>
</dbReference>
<reference evidence="2 3" key="1">
    <citation type="submission" date="2018-08" db="EMBL/GenBank/DDBJ databases">
        <title>Sequencing the genomes of 1000 actinobacteria strains.</title>
        <authorList>
            <person name="Klenk H.-P."/>
        </authorList>
    </citation>
    <scope>NUCLEOTIDE SEQUENCE [LARGE SCALE GENOMIC DNA]</scope>
    <source>
        <strain evidence="2 3">DSM 43927</strain>
    </source>
</reference>
<dbReference type="AlphaFoldDB" id="A0A3D9SV47"/>
<dbReference type="CDD" id="cd06990">
    <property type="entry name" value="cupin_DUF861"/>
    <property type="match status" value="1"/>
</dbReference>
<evidence type="ECO:0000313" key="3">
    <source>
        <dbReference type="Proteomes" id="UP000256661"/>
    </source>
</evidence>
<dbReference type="EMBL" id="QTTT01000001">
    <property type="protein sequence ID" value="REE99839.1"/>
    <property type="molecule type" value="Genomic_DNA"/>
</dbReference>
<dbReference type="Gene3D" id="2.60.120.10">
    <property type="entry name" value="Jelly Rolls"/>
    <property type="match status" value="1"/>
</dbReference>
<dbReference type="Pfam" id="PF07883">
    <property type="entry name" value="Cupin_2"/>
    <property type="match status" value="1"/>
</dbReference>
<proteinExistence type="predicted"/>
<organism evidence="2 3">
    <name type="scientific">Thermomonospora umbrina</name>
    <dbReference type="NCBI Taxonomy" id="111806"/>
    <lineage>
        <taxon>Bacteria</taxon>
        <taxon>Bacillati</taxon>
        <taxon>Actinomycetota</taxon>
        <taxon>Actinomycetes</taxon>
        <taxon>Streptosporangiales</taxon>
        <taxon>Thermomonosporaceae</taxon>
        <taxon>Thermomonospora</taxon>
    </lineage>
</organism>
<dbReference type="InterPro" id="IPR014710">
    <property type="entry name" value="RmlC-like_jellyroll"/>
</dbReference>
<gene>
    <name evidence="2" type="ORF">DFJ69_5356</name>
</gene>
<name>A0A3D9SV47_9ACTN</name>